<sequence>MSADEAKDGKSPPPVEREEAAMERDENDIGLQPAPIALVLRQQWAAEALTALKEEESVGRLSLMRSYYSGFLAIVSQSIHTLHLDSIALSRVQVQEQLFTGLRRMPVSMNFKKRVGDSAASRTRQWRAVESSGGDIERGNYKESPKGFLQRFHLNSFRRMNQELVERQRQVAAFAAGELRRRAATRRQEELLSARRRSNENKCSMAKRMAVRDMRDRQRTEKCEVQQNTVQARQSSLQKSRNRQPCHSAADHKEMQLLLRERRILFDNTMKELQKVADWITERNQGECVGDTAFMASVASSIGSFLPTTLYQAPTSSCKKRNTTPIREEEYARLCGLKGTAIRSVVSLPLESSPTAASPKESIARELQQLCISPILWH</sequence>
<feature type="compositionally biased region" description="Basic and acidic residues" evidence="1">
    <location>
        <begin position="1"/>
        <end position="24"/>
    </location>
</feature>
<proteinExistence type="predicted"/>
<dbReference type="OrthoDB" id="244710at2759"/>
<reference evidence="2 3" key="1">
    <citation type="journal article" date="2012" name="BMC Genomics">
        <title>Comparative genomic analysis of human infective Trypanosoma cruzi lineages with the bat-restricted subspecies T. cruzi marinkellei.</title>
        <authorList>
            <person name="Franzen O."/>
            <person name="Talavera-Lopez C."/>
            <person name="Ochaya S."/>
            <person name="Butler C.E."/>
            <person name="Messenger L.A."/>
            <person name="Lewis M.D."/>
            <person name="Llewellyn M.S."/>
            <person name="Marinkelle C.J."/>
            <person name="Tyler K.M."/>
            <person name="Miles M.A."/>
            <person name="Andersson B."/>
        </authorList>
    </citation>
    <scope>NUCLEOTIDE SEQUENCE [LARGE SCALE GENOMIC DNA]</scope>
    <source>
        <strain evidence="2 3">B7</strain>
    </source>
</reference>
<feature type="compositionally biased region" description="Basic and acidic residues" evidence="1">
    <location>
        <begin position="214"/>
        <end position="224"/>
    </location>
</feature>
<dbReference type="EMBL" id="AHKC01001052">
    <property type="protein sequence ID" value="EKF39508.1"/>
    <property type="molecule type" value="Genomic_DNA"/>
</dbReference>
<dbReference type="AlphaFoldDB" id="K2MW92"/>
<feature type="region of interest" description="Disordered" evidence="1">
    <location>
        <begin position="214"/>
        <end position="249"/>
    </location>
</feature>
<gene>
    <name evidence="2" type="ORF">MOQ_000263</name>
</gene>
<feature type="region of interest" description="Disordered" evidence="1">
    <location>
        <begin position="1"/>
        <end position="27"/>
    </location>
</feature>
<name>K2MW92_TRYCR</name>
<comment type="caution">
    <text evidence="2">The sequence shown here is derived from an EMBL/GenBank/DDBJ whole genome shotgun (WGS) entry which is preliminary data.</text>
</comment>
<organism evidence="2 3">
    <name type="scientific">Trypanosoma cruzi marinkellei</name>
    <dbReference type="NCBI Taxonomy" id="85056"/>
    <lineage>
        <taxon>Eukaryota</taxon>
        <taxon>Discoba</taxon>
        <taxon>Euglenozoa</taxon>
        <taxon>Kinetoplastea</taxon>
        <taxon>Metakinetoplastina</taxon>
        <taxon>Trypanosomatida</taxon>
        <taxon>Trypanosomatidae</taxon>
        <taxon>Trypanosoma</taxon>
        <taxon>Schizotrypanum</taxon>
    </lineage>
</organism>
<evidence type="ECO:0000313" key="3">
    <source>
        <dbReference type="Proteomes" id="UP000007350"/>
    </source>
</evidence>
<evidence type="ECO:0000313" key="2">
    <source>
        <dbReference type="EMBL" id="EKF39508.1"/>
    </source>
</evidence>
<protein>
    <submittedName>
        <fullName evidence="2">Uncharacterized protein</fullName>
    </submittedName>
</protein>
<feature type="compositionally biased region" description="Polar residues" evidence="1">
    <location>
        <begin position="225"/>
        <end position="245"/>
    </location>
</feature>
<evidence type="ECO:0000256" key="1">
    <source>
        <dbReference type="SAM" id="MobiDB-lite"/>
    </source>
</evidence>
<dbReference type="Proteomes" id="UP000007350">
    <property type="component" value="Unassembled WGS sequence"/>
</dbReference>
<accession>K2MW92</accession>
<keyword evidence="3" id="KW-1185">Reference proteome</keyword>